<evidence type="ECO:0000313" key="2">
    <source>
        <dbReference type="Proteomes" id="UP000640725"/>
    </source>
</evidence>
<name>A0ABR9UA05_9CYAN</name>
<dbReference type="RefSeq" id="WP_193868878.1">
    <property type="nucleotide sequence ID" value="NZ_JADEWU010000014.1"/>
</dbReference>
<dbReference type="EMBL" id="JADEWU010000014">
    <property type="protein sequence ID" value="MBE9143286.1"/>
    <property type="molecule type" value="Genomic_DNA"/>
</dbReference>
<accession>A0ABR9UA05</accession>
<proteinExistence type="predicted"/>
<dbReference type="Proteomes" id="UP000640725">
    <property type="component" value="Unassembled WGS sequence"/>
</dbReference>
<evidence type="ECO:0000313" key="1">
    <source>
        <dbReference type="EMBL" id="MBE9143286.1"/>
    </source>
</evidence>
<organism evidence="1 2">
    <name type="scientific">Planktothrix mougeotii LEGE 06226</name>
    <dbReference type="NCBI Taxonomy" id="1828728"/>
    <lineage>
        <taxon>Bacteria</taxon>
        <taxon>Bacillati</taxon>
        <taxon>Cyanobacteriota</taxon>
        <taxon>Cyanophyceae</taxon>
        <taxon>Oscillatoriophycideae</taxon>
        <taxon>Oscillatoriales</taxon>
        <taxon>Microcoleaceae</taxon>
        <taxon>Planktothrix</taxon>
    </lineage>
</organism>
<protein>
    <submittedName>
        <fullName evidence="1">Uncharacterized protein</fullName>
    </submittedName>
</protein>
<comment type="caution">
    <text evidence="1">The sequence shown here is derived from an EMBL/GenBank/DDBJ whole genome shotgun (WGS) entry which is preliminary data.</text>
</comment>
<gene>
    <name evidence="1" type="ORF">IQ236_08620</name>
</gene>
<reference evidence="1 2" key="1">
    <citation type="submission" date="2020-10" db="EMBL/GenBank/DDBJ databases">
        <authorList>
            <person name="Castelo-Branco R."/>
            <person name="Eusebio N."/>
            <person name="Adriana R."/>
            <person name="Vieira A."/>
            <person name="Brugerolle De Fraissinette N."/>
            <person name="Rezende De Castro R."/>
            <person name="Schneider M.P."/>
            <person name="Vasconcelos V."/>
            <person name="Leao P.N."/>
        </authorList>
    </citation>
    <scope>NUCLEOTIDE SEQUENCE [LARGE SCALE GENOMIC DNA]</scope>
    <source>
        <strain evidence="1 2">LEGE 06226</strain>
    </source>
</reference>
<sequence length="144" mass="16727">MKKRFPECEKIVSDKRITRKENQSQIIIENPNQFKVCVVQVDGCAIKEGQRCDYLVIPDKQDIKRTLEIYIELKGSKILHAIEQLEATIKKLSDDPAKQEKVCIIISTRCPLAGTDIQNFKRDFKKKYNATLEVKNRTYTYCLS</sequence>
<keyword evidence="2" id="KW-1185">Reference proteome</keyword>